<keyword evidence="5" id="KW-0378">Hydrolase</keyword>
<gene>
    <name evidence="11" type="ORF">CBYS24578_00015641</name>
</gene>
<dbReference type="GO" id="GO:0004843">
    <property type="term" value="F:cysteine-type deubiquitinase activity"/>
    <property type="evidence" value="ECO:0007669"/>
    <property type="project" value="UniProtKB-EC"/>
</dbReference>
<dbReference type="Proteomes" id="UP000754883">
    <property type="component" value="Unassembled WGS sequence"/>
</dbReference>
<dbReference type="InterPro" id="IPR046541">
    <property type="entry name" value="DUF6606"/>
</dbReference>
<evidence type="ECO:0000256" key="4">
    <source>
        <dbReference type="ARBA" id="ARBA00022786"/>
    </source>
</evidence>
<comment type="catalytic activity">
    <reaction evidence="1">
        <text>Thiol-dependent hydrolysis of ester, thioester, amide, peptide and isopeptide bonds formed by the C-terminal Gly of ubiquitin (a 76-residue protein attached to proteins as an intracellular targeting signal).</text>
        <dbReference type="EC" id="3.4.19.12"/>
    </reaction>
</comment>
<proteinExistence type="predicted"/>
<dbReference type="EC" id="3.4.19.12" evidence="2"/>
<feature type="domain" description="DUF3645" evidence="9">
    <location>
        <begin position="2407"/>
        <end position="2438"/>
    </location>
</feature>
<feature type="domain" description="DUF3638" evidence="8">
    <location>
        <begin position="2064"/>
        <end position="2287"/>
    </location>
</feature>
<dbReference type="Pfam" id="PF12340">
    <property type="entry name" value="DUF3638"/>
    <property type="match status" value="1"/>
</dbReference>
<sequence length="3237" mass="364494">MEEKDKKGRLEAIFDHLVLPAQISDPDPTGKDEGLALGLGQLLRRSIALLLDGHQNHQVWSELQSAINSTLKIQSTNAEKESLIAAFTKLGQEADPRRAWLALHVAKQNAGLIIHKRSPNDVVFEAFHASIPTAIVLKATHAIAQDFPDRAVGIPIETFNSSSFRESLATFLEQATKDSFERFAARAHKAGRAIVETRDSSSPALISEMLMSLLEGLGESHQVPRLRKKVRDDVVLAASEAPWRRSPFWLVLRVSIRRHLTSLLDKGHRQDSGVGRIYYKFLIAVMLAKLLETSVGFLHPEKIMTLLAKLSRRLAKLQSEREASEGAARQAYDSLFGQTKNMFLQVTTDSKAKVKSAWERYKKSITRLIPRLPRSADASDFRLRLESSGPKLQGLLSQVVIPTRRPMGLDVPTLEGTVCQINDRATEYTELHDFERRLGSTALDPEARCEIIAEDITAYIQKASVLYSGDSVLMSQCLLNLFELWIEMDKAAAEIFPCLFDFHPVFVPHMLDVLCLPKRREMVRLQQVQQYIKGRVAGCSPTRTTIYGDPESLSAFPIQVSRSTKAGAQMAALGAAIDHESMKSSKNTEATLEQLTIEYHELTDDINAAVCTCTYLLDGTKDVRGCERCYMWRSRNRLKVAVHEAFLPSGRGREGQRAAILLELQLPKFIDAYREATWSLIVLGTPDISSLCAAEGTPTQTLKDLGQLEDWFSTASGSLILASMKKSILNTHYRTRNLPAQVHEVILPFGPKFSYYDSVNNIWTSQLESRTPNYQRLLGPYIPHPQLITDPYIHDQLFNQELYPPSSYDIAASEADCTPDISFKELSAFQRAISGRGRRWIVLLIELAASNVNFSSQAAMNLLIRLAIQAGPNESKRNDDSVLREAHNVFNDADFCEQLYQQLNMRLEAISMSWREVFFMNSIIVLSLRLLHLCPQGLKWMPQKLLARARDATSDWIVRLRDDVRSANDPSSAQKAAMHAFQASLLCRKICLELMADTHHCQSSADKANTRCFLRASIAMQEHLVVDLNQITGHQRLLLGQDLYESYKLRNLIEESLADGVGMECLEEVINETWPKGGQPRSYLKWTFLAGPQKFWVASHASSNLPISRPQVVHFHILQGHLLVDGKPLGRLPLSMREDEAIKELFGHRYLLTRSSSLAGMEYQLASDVEGHTVHFGLKDTVQPGLKEKRVIIKAVYRGQALEYVNRDIFRPYDLPSTLIDDCFHWLNSITGEVEIRRKAQPWRQKQSNWVLNIRAREARRNTKKSGGSRLIDPQSNIGGKIARILRGFEEQDKLTIYAPANGVVNVELKRLELAFFVNKHKLLQSGQLQCEIDPNQDIGTFHGLESGIVLRNVHNLEQRSVILPMGATQWQRRGMHMAVVVQNGGEYCRYTVNSLLGRLECPPEPALLFLKAHLHALTSFVLPDQLTGRTGTEEALFSLGSASCQPWTELPTAPQNRLMNLKQSLVPRRVYYPPDKAVCQKIFWDQNLTSTIQHDALKCVVDKILLQSRILSQFNHNIDRSRDGSTDVPPEQDHLVLRGIIRRHLYDRNCDVVKSLIPAQALQPIYFDTQAISSGTSKESSRVYSIMKGLHPDCMETHSAYLLEPMTFLSAQPSIGGFTPGLRNINIAELLDNPLIPFWGTLVQTCRQGIEEYQVIFMLAIIAFGKSVDARMLKWLVKIATSQQLRSVIPPAFEVAFTGYETSGVPDEKILESLILRSNPQNMQATRPGQKDLGGRDSAIAWEATRLASRIVTWWCTGPILQENVFERDVRKDDFRHLSVQGVWKSLEPELDRVSRNVQLHQYIMTLEKLAKAGSKPQKVARSRTWELNCSPGKLSPFAPEGEETVYEFFELPILSGHLSRKEHSGLILTWTERKEELGSIQVSSPGQELEEQITDIDIINASKELSILDGITQGLIQSSDSTRQQYGNDLRQSLLALARNENTSSSTAVQPAHMSLGKLVMEISDTKNALSKQASSIHESLRAGEACYAWLWLGGLWASVTPVALLELLQRDNRAHLRPEMLAGVVSYGLLITKLQRLLRIQDAMYCNHKQRLDEEYTNEPHSNWNPIEYPEWLLLEIDNDILIRRSQVDVALAIISPASGNNSVLQMNMGQGKTSCILPMAAAVLANKQELCRIVVPRALLHQTAQVIQSRLSRLIGRVVTHIPFSRRTPTKAQFLGHFREIHENALACGGIMLCLPEHILSFKLSGLQRLSDGKIDEAEHMINIQQWLNESCRDILDESDFMLAPRVQLIYPSGPQTIVDGHPYRWQITEEILSLVENHVSYLQLEYSDGIHVVRRHHAFPILYFLHTEVQDALNSLLIDDICDGRLSTVELKVPGSEEAQRDLRDVLAPCAEPSSEVWKRACRHLADDFGYNKLLLLRGLVSQRILLLCLKKRWNVQFGITPTRPPIAVPFEAKGIPSQTAEYGHPDTAIVLTCLAFYQTGLSITQIEQSLKYIVKMADPSVGFETWIQDCNDLPAALRHWSLINADDVEQVSKLWKYLRFNRNVINQYMNTFVFPVHAKQFSLKLQASGWDIPLFSKDKITKSRVSKLDSISAIPERNLTTGFSGTNDAKRIQPDNIHQEDLPSLLQTNAQVLKYLVEIRNQECLLAQDKYGHQLSEIDLLKLLHSEGIRVLIDSGAYILERENHEVASAWLEVDFLAQAVVYFGKNSQIMVRARSLKNSMPLLASPFANDLKDCLVYIDEAHTRGTDLKLPVFAKGALTLGLGQTKDHTVQGAMRLRQLGSTQSIAFVAPPEVYRSIMSLESRTKTSNKVNSIDVVRWLLEQSCKTNDQMMSLHISQGLDYIRRTNAFWKATKSLTDRVERIRLMRAIREKEDQTLEQLYGPRVNTDTNAEPIETKSLRLKSILSRIAEKKATLSKEVASGDSTAFQEVEQEREVEFEVEQVRERQRPEKLQALAFPGVSEQLVQFVRNGDLPDASTIVQAFAYIGNTVIGKKYDVRETSSQLFVSKQFTKTVASGGSNTNRGLVRPVEWILWCPDRETGIIIIPEEAELLLPVLRGEKQPITWLLSYSAPLTRYMCIFNRLNFFTVPSPRNREFKVPRWMTLEVGIVSARLYFGWLEYKGLLAWLGMAKGAKGEGTASQCGGLHPAEARKFLLDWLSHCHNTFNVLHTPVGYVAQGKELRHDHSFFGASSLDEADVAAAAKANGAVSSKRVGRALDGAVDDDSDDDSDWGIQHGDQGEDESSAEEDDDEMDVDDSEESSGDEMSIDDEF</sequence>
<dbReference type="InterPro" id="IPR022099">
    <property type="entry name" value="DUF3638"/>
</dbReference>
<evidence type="ECO:0000256" key="3">
    <source>
        <dbReference type="ARBA" id="ARBA00022670"/>
    </source>
</evidence>
<comment type="caution">
    <text evidence="11">The sequence shown here is derived from an EMBL/GenBank/DDBJ whole genome shotgun (WGS) entry which is preliminary data.</text>
</comment>
<keyword evidence="6" id="KW-0788">Thiol protease</keyword>
<name>A0A9N9UBD3_9HYPO</name>
<keyword evidence="4" id="KW-0833">Ubl conjugation pathway</keyword>
<evidence type="ECO:0000313" key="12">
    <source>
        <dbReference type="Proteomes" id="UP000754883"/>
    </source>
</evidence>
<dbReference type="InterPro" id="IPR027417">
    <property type="entry name" value="P-loop_NTPase"/>
</dbReference>
<keyword evidence="3" id="KW-0645">Protease</keyword>
<dbReference type="SUPFAM" id="SSF52540">
    <property type="entry name" value="P-loop containing nucleoside triphosphate hydrolases"/>
    <property type="match status" value="1"/>
</dbReference>
<dbReference type="InterPro" id="IPR051346">
    <property type="entry name" value="OTU_Deubiquitinase"/>
</dbReference>
<dbReference type="Gene3D" id="3.40.50.300">
    <property type="entry name" value="P-loop containing nucleotide triphosphate hydrolases"/>
    <property type="match status" value="1"/>
</dbReference>
<feature type="region of interest" description="Disordered" evidence="7">
    <location>
        <begin position="3184"/>
        <end position="3237"/>
    </location>
</feature>
<evidence type="ECO:0000259" key="8">
    <source>
        <dbReference type="Pfam" id="PF12340"/>
    </source>
</evidence>
<reference evidence="12" key="1">
    <citation type="submission" date="2019-06" db="EMBL/GenBank/DDBJ databases">
        <authorList>
            <person name="Broberg M."/>
        </authorList>
    </citation>
    <scope>NUCLEOTIDE SEQUENCE [LARGE SCALE GENOMIC DNA]</scope>
</reference>
<feature type="domain" description="DUF6606" evidence="10">
    <location>
        <begin position="13"/>
        <end position="292"/>
    </location>
</feature>
<feature type="compositionally biased region" description="Acidic residues" evidence="7">
    <location>
        <begin position="3205"/>
        <end position="3237"/>
    </location>
</feature>
<protein>
    <recommendedName>
        <fullName evidence="2">ubiquitinyl hydrolase 1</fullName>
        <ecNumber evidence="2">3.4.19.12</ecNumber>
    </recommendedName>
</protein>
<dbReference type="PANTHER" id="PTHR13367:SF33">
    <property type="entry name" value="P-LOOP CONTAINING NUCLEOSIDE TRIPHOSPHATE HYDROLASE PROTEIN"/>
    <property type="match status" value="1"/>
</dbReference>
<evidence type="ECO:0000256" key="5">
    <source>
        <dbReference type="ARBA" id="ARBA00022801"/>
    </source>
</evidence>
<feature type="compositionally biased region" description="Acidic residues" evidence="7">
    <location>
        <begin position="3186"/>
        <end position="3196"/>
    </location>
</feature>
<accession>A0A9N9UBD3</accession>
<dbReference type="InterPro" id="IPR022105">
    <property type="entry name" value="DUF3645"/>
</dbReference>
<dbReference type="Pfam" id="PF12359">
    <property type="entry name" value="DUF3645"/>
    <property type="match status" value="1"/>
</dbReference>
<evidence type="ECO:0000259" key="10">
    <source>
        <dbReference type="Pfam" id="PF20255"/>
    </source>
</evidence>
<reference evidence="11 12" key="2">
    <citation type="submission" date="2021-10" db="EMBL/GenBank/DDBJ databases">
        <authorList>
            <person name="Piombo E."/>
        </authorList>
    </citation>
    <scope>NUCLEOTIDE SEQUENCE [LARGE SCALE GENOMIC DNA]</scope>
</reference>
<dbReference type="OrthoDB" id="3182339at2759"/>
<evidence type="ECO:0000256" key="2">
    <source>
        <dbReference type="ARBA" id="ARBA00012759"/>
    </source>
</evidence>
<evidence type="ECO:0000313" key="11">
    <source>
        <dbReference type="EMBL" id="CAG9982143.1"/>
    </source>
</evidence>
<dbReference type="EMBL" id="CABFNO020001339">
    <property type="protein sequence ID" value="CAG9982143.1"/>
    <property type="molecule type" value="Genomic_DNA"/>
</dbReference>
<keyword evidence="12" id="KW-1185">Reference proteome</keyword>
<evidence type="ECO:0000256" key="6">
    <source>
        <dbReference type="ARBA" id="ARBA00022807"/>
    </source>
</evidence>
<evidence type="ECO:0000256" key="7">
    <source>
        <dbReference type="SAM" id="MobiDB-lite"/>
    </source>
</evidence>
<evidence type="ECO:0000256" key="1">
    <source>
        <dbReference type="ARBA" id="ARBA00000707"/>
    </source>
</evidence>
<dbReference type="Pfam" id="PF20255">
    <property type="entry name" value="DUF6606"/>
    <property type="match status" value="1"/>
</dbReference>
<dbReference type="GO" id="GO:0006508">
    <property type="term" value="P:proteolysis"/>
    <property type="evidence" value="ECO:0007669"/>
    <property type="project" value="UniProtKB-KW"/>
</dbReference>
<evidence type="ECO:0000259" key="9">
    <source>
        <dbReference type="Pfam" id="PF12359"/>
    </source>
</evidence>
<organism evidence="11 12">
    <name type="scientific">Clonostachys byssicola</name>
    <dbReference type="NCBI Taxonomy" id="160290"/>
    <lineage>
        <taxon>Eukaryota</taxon>
        <taxon>Fungi</taxon>
        <taxon>Dikarya</taxon>
        <taxon>Ascomycota</taxon>
        <taxon>Pezizomycotina</taxon>
        <taxon>Sordariomycetes</taxon>
        <taxon>Hypocreomycetidae</taxon>
        <taxon>Hypocreales</taxon>
        <taxon>Bionectriaceae</taxon>
        <taxon>Clonostachys</taxon>
    </lineage>
</organism>
<dbReference type="PANTHER" id="PTHR13367">
    <property type="entry name" value="UBIQUITIN THIOESTERASE"/>
    <property type="match status" value="1"/>
</dbReference>